<evidence type="ECO:0000256" key="3">
    <source>
        <dbReference type="ARBA" id="ARBA00022692"/>
    </source>
</evidence>
<comment type="subcellular location">
    <subcellularLocation>
        <location evidence="1">Cell membrane</location>
        <topology evidence="1">Multi-pass membrane protein</topology>
    </subcellularLocation>
</comment>
<feature type="transmembrane region" description="Helical" evidence="6">
    <location>
        <begin position="303"/>
        <end position="329"/>
    </location>
</feature>
<feature type="transmembrane region" description="Helical" evidence="6">
    <location>
        <begin position="168"/>
        <end position="187"/>
    </location>
</feature>
<feature type="transmembrane region" description="Helical" evidence="6">
    <location>
        <begin position="25"/>
        <end position="49"/>
    </location>
</feature>
<feature type="transmembrane region" description="Helical" evidence="6">
    <location>
        <begin position="100"/>
        <end position="121"/>
    </location>
</feature>
<feature type="transmembrane region" description="Helical" evidence="6">
    <location>
        <begin position="136"/>
        <end position="156"/>
    </location>
</feature>
<feature type="transmembrane region" description="Helical" evidence="6">
    <location>
        <begin position="395"/>
        <end position="417"/>
    </location>
</feature>
<keyword evidence="2" id="KW-1003">Cell membrane</keyword>
<keyword evidence="5 6" id="KW-0472">Membrane</keyword>
<feature type="transmembrane region" description="Helical" evidence="6">
    <location>
        <begin position="230"/>
        <end position="253"/>
    </location>
</feature>
<dbReference type="EMBL" id="QPJT01000002">
    <property type="protein sequence ID" value="RCX20051.1"/>
    <property type="molecule type" value="Genomic_DNA"/>
</dbReference>
<dbReference type="PANTHER" id="PTHR30250:SF11">
    <property type="entry name" value="O-ANTIGEN TRANSPORTER-RELATED"/>
    <property type="match status" value="1"/>
</dbReference>
<evidence type="ECO:0000313" key="7">
    <source>
        <dbReference type="EMBL" id="RCX20051.1"/>
    </source>
</evidence>
<feature type="transmembrane region" description="Helical" evidence="6">
    <location>
        <begin position="368"/>
        <end position="389"/>
    </location>
</feature>
<name>A0A369BF52_9FIRM</name>
<organism evidence="7 8">
    <name type="scientific">Anaerobacterium chartisolvens</name>
    <dbReference type="NCBI Taxonomy" id="1297424"/>
    <lineage>
        <taxon>Bacteria</taxon>
        <taxon>Bacillati</taxon>
        <taxon>Bacillota</taxon>
        <taxon>Clostridia</taxon>
        <taxon>Eubacteriales</taxon>
        <taxon>Oscillospiraceae</taxon>
        <taxon>Anaerobacterium</taxon>
    </lineage>
</organism>
<feature type="transmembrane region" description="Helical" evidence="6">
    <location>
        <begin position="69"/>
        <end position="88"/>
    </location>
</feature>
<reference evidence="7 8" key="1">
    <citation type="submission" date="2018-07" db="EMBL/GenBank/DDBJ databases">
        <title>Genomic Encyclopedia of Type Strains, Phase IV (KMG-IV): sequencing the most valuable type-strain genomes for metagenomic binning, comparative biology and taxonomic classification.</title>
        <authorList>
            <person name="Goeker M."/>
        </authorList>
    </citation>
    <scope>NUCLEOTIDE SEQUENCE [LARGE SCALE GENOMIC DNA]</scope>
    <source>
        <strain evidence="7 8">DSM 27016</strain>
    </source>
</reference>
<dbReference type="Proteomes" id="UP000253034">
    <property type="component" value="Unassembled WGS sequence"/>
</dbReference>
<proteinExistence type="predicted"/>
<evidence type="ECO:0000256" key="5">
    <source>
        <dbReference type="ARBA" id="ARBA00023136"/>
    </source>
</evidence>
<evidence type="ECO:0000256" key="1">
    <source>
        <dbReference type="ARBA" id="ARBA00004651"/>
    </source>
</evidence>
<keyword evidence="3 6" id="KW-0812">Transmembrane</keyword>
<gene>
    <name evidence="7" type="ORF">DFR58_102120</name>
</gene>
<dbReference type="InterPro" id="IPR002797">
    <property type="entry name" value="Polysacc_synth"/>
</dbReference>
<feature type="transmembrane region" description="Helical" evidence="6">
    <location>
        <begin position="193"/>
        <end position="209"/>
    </location>
</feature>
<evidence type="ECO:0000256" key="2">
    <source>
        <dbReference type="ARBA" id="ARBA00022475"/>
    </source>
</evidence>
<keyword evidence="8" id="KW-1185">Reference proteome</keyword>
<dbReference type="GO" id="GO:0005886">
    <property type="term" value="C:plasma membrane"/>
    <property type="evidence" value="ECO:0007669"/>
    <property type="project" value="UniProtKB-SubCell"/>
</dbReference>
<feature type="transmembrane region" description="Helical" evidence="6">
    <location>
        <begin position="335"/>
        <end position="356"/>
    </location>
</feature>
<keyword evidence="4 6" id="KW-1133">Transmembrane helix</keyword>
<comment type="caution">
    <text evidence="7">The sequence shown here is derived from an EMBL/GenBank/DDBJ whole genome shotgun (WGS) entry which is preliminary data.</text>
</comment>
<evidence type="ECO:0000256" key="4">
    <source>
        <dbReference type="ARBA" id="ARBA00022989"/>
    </source>
</evidence>
<evidence type="ECO:0000313" key="8">
    <source>
        <dbReference type="Proteomes" id="UP000253034"/>
    </source>
</evidence>
<dbReference type="Pfam" id="PF01943">
    <property type="entry name" value="Polysacc_synt"/>
    <property type="match status" value="1"/>
</dbReference>
<protein>
    <submittedName>
        <fullName evidence="7">O-antigen/teichoic acid export membrane protein</fullName>
    </submittedName>
</protein>
<feature type="transmembrane region" description="Helical" evidence="6">
    <location>
        <begin position="273"/>
        <end position="291"/>
    </location>
</feature>
<dbReference type="AlphaFoldDB" id="A0A369BF52"/>
<evidence type="ECO:0000256" key="6">
    <source>
        <dbReference type="SAM" id="Phobius"/>
    </source>
</evidence>
<sequence length="435" mass="48767">MTQQLVKSISQRVVILISDGNIKKFFSSLGVVFIFRFTTAALNMVSIALTVRYIGVAAMGDITMVQNAGYLLVIPIVSGINYSIIKYLPQCGIKERNEFIVSAFLANISVTALLVLAYISASELFCKITGFSTDKWVLSIIFAAALNFSMVMESVLRSQKMFFRLSCLKMVGSLFFFAIVLVCGFIMKSFYYFVIAMIINQCVFAILAFRDIKIERMGFSMKAVRLIYSYGAINMVSWILSYALFSTDIFIVGHYCSAYDVGLYSLYHTNVRNFFNIMFHEVFAVVFLPTIAEIDKMKVYRKIIGLIPLLLPFSVLANAAFSIVMYFMYGGTYEFNWLYIGIVSISTGFHSIYWMLNSAFTVEGKRGAVLCLWVVGVPLPLLLAATVWITKSFGITGAMVSSLIAQLVLIGMFILTIKRLYLKYNISAMSPIVKG</sequence>
<accession>A0A369BF52</accession>
<dbReference type="PANTHER" id="PTHR30250">
    <property type="entry name" value="PST FAMILY PREDICTED COLANIC ACID TRANSPORTER"/>
    <property type="match status" value="1"/>
</dbReference>
<dbReference type="InterPro" id="IPR050833">
    <property type="entry name" value="Poly_Biosynth_Transport"/>
</dbReference>